<dbReference type="InterPro" id="IPR050113">
    <property type="entry name" value="Ub_conjugating_enzyme"/>
</dbReference>
<comment type="similarity">
    <text evidence="8">Belongs to the ubiquitin-conjugating enzyme family.</text>
</comment>
<dbReference type="PANTHER" id="PTHR24067">
    <property type="entry name" value="UBIQUITIN-CONJUGATING ENZYME E2"/>
    <property type="match status" value="1"/>
</dbReference>
<dbReference type="PROSITE" id="PS50127">
    <property type="entry name" value="UBC_2"/>
    <property type="match status" value="1"/>
</dbReference>
<gene>
    <name evidence="10" type="ORF">Ao3042_09362</name>
</gene>
<evidence type="ECO:0000256" key="8">
    <source>
        <dbReference type="RuleBase" id="RU362109"/>
    </source>
</evidence>
<evidence type="ECO:0000256" key="7">
    <source>
        <dbReference type="PROSITE-ProRule" id="PRU10133"/>
    </source>
</evidence>
<reference evidence="10 11" key="1">
    <citation type="journal article" date="2012" name="Eukaryot. Cell">
        <title>Draft genome sequence of Aspergillus oryzae strain 3.042.</title>
        <authorList>
            <person name="Zhao G."/>
            <person name="Yao Y."/>
            <person name="Qi W."/>
            <person name="Wang C."/>
            <person name="Hou L."/>
            <person name="Zeng B."/>
            <person name="Cao X."/>
        </authorList>
    </citation>
    <scope>NUCLEOTIDE SEQUENCE [LARGE SCALE GENOMIC DNA]</scope>
    <source>
        <strain evidence="10 11">3.042</strain>
    </source>
</reference>
<dbReference type="SUPFAM" id="SSF54495">
    <property type="entry name" value="UBC-like"/>
    <property type="match status" value="1"/>
</dbReference>
<organism evidence="10 11">
    <name type="scientific">Aspergillus oryzae (strain 3.042)</name>
    <name type="common">Yellow koji mold</name>
    <dbReference type="NCBI Taxonomy" id="1160506"/>
    <lineage>
        <taxon>Eukaryota</taxon>
        <taxon>Fungi</taxon>
        <taxon>Dikarya</taxon>
        <taxon>Ascomycota</taxon>
        <taxon>Pezizomycotina</taxon>
        <taxon>Eurotiomycetes</taxon>
        <taxon>Eurotiomycetidae</taxon>
        <taxon>Eurotiales</taxon>
        <taxon>Aspergillaceae</taxon>
        <taxon>Aspergillus</taxon>
        <taxon>Aspergillus subgen. Circumdati</taxon>
    </lineage>
</organism>
<evidence type="ECO:0000256" key="6">
    <source>
        <dbReference type="ARBA" id="ARBA00042190"/>
    </source>
</evidence>
<proteinExistence type="inferred from homology"/>
<dbReference type="Proteomes" id="UP000002812">
    <property type="component" value="Unassembled WGS sequence"/>
</dbReference>
<dbReference type="InterPro" id="IPR023313">
    <property type="entry name" value="UBQ-conjugating_AS"/>
</dbReference>
<dbReference type="EMBL" id="AKHY01000187">
    <property type="protein sequence ID" value="EIT74669.1"/>
    <property type="molecule type" value="Genomic_DNA"/>
</dbReference>
<dbReference type="Pfam" id="PF00179">
    <property type="entry name" value="UQ_con"/>
    <property type="match status" value="1"/>
</dbReference>
<dbReference type="InterPro" id="IPR000608">
    <property type="entry name" value="UBC"/>
</dbReference>
<keyword evidence="2 8" id="KW-0833">Ubl conjugation pathway</keyword>
<dbReference type="PROSITE" id="PS00183">
    <property type="entry name" value="UBC_1"/>
    <property type="match status" value="1"/>
</dbReference>
<accession>I7ZRN3</accession>
<feature type="domain" description="UBC core" evidence="9">
    <location>
        <begin position="8"/>
        <end position="152"/>
    </location>
</feature>
<keyword evidence="1" id="KW-0808">Transferase</keyword>
<keyword evidence="8" id="KW-0547">Nucleotide-binding</keyword>
<dbReference type="GO" id="GO:0005524">
    <property type="term" value="F:ATP binding"/>
    <property type="evidence" value="ECO:0007669"/>
    <property type="project" value="UniProtKB-UniRule"/>
</dbReference>
<sequence length="152" mass="17389">MTDAMHVSSLKRLAADHAALHDDLPPNYLFPSEDSSSDDLTQLTTLLAGPQGTPYSQGLWRVHLKMPDDYPKSPPKATFKTRIWHPNVEELTGAVCVDTLKRDWKATLTLKDVLVVSMHRRCEGYNRTEANELRRAYRRFHACSFIPTRILR</sequence>
<keyword evidence="8" id="KW-0067">ATP-binding</keyword>
<name>I7ZRN3_ASPO3</name>
<evidence type="ECO:0000256" key="1">
    <source>
        <dbReference type="ARBA" id="ARBA00022679"/>
    </source>
</evidence>
<reference evidence="11" key="2">
    <citation type="submission" date="2012-06" db="EMBL/GenBank/DDBJ databases">
        <title>Comparative genomic analyses of Aspergillus oryzae 3.042 and A. oryzae RIB40 for soy-sauce fermentation.</title>
        <authorList>
            <person name="Zhao G."/>
            <person name="Hou L."/>
            <person name="Wang C."/>
            <person name="Cao X."/>
        </authorList>
    </citation>
    <scope>NUCLEOTIDE SEQUENCE [LARGE SCALE GENOMIC DNA]</scope>
    <source>
        <strain evidence="11">3.042</strain>
    </source>
</reference>
<dbReference type="OrthoDB" id="10069349at2759"/>
<evidence type="ECO:0000313" key="11">
    <source>
        <dbReference type="Proteomes" id="UP000002812"/>
    </source>
</evidence>
<comment type="caution">
    <text evidence="10">The sequence shown here is derived from an EMBL/GenBank/DDBJ whole genome shotgun (WGS) entry which is preliminary data.</text>
</comment>
<evidence type="ECO:0000256" key="2">
    <source>
        <dbReference type="ARBA" id="ARBA00022786"/>
    </source>
</evidence>
<evidence type="ECO:0000259" key="9">
    <source>
        <dbReference type="PROSITE" id="PS50127"/>
    </source>
</evidence>
<dbReference type="SMART" id="SM00212">
    <property type="entry name" value="UBCc"/>
    <property type="match status" value="1"/>
</dbReference>
<feature type="active site" description="Glycyl thioester intermediate" evidence="7">
    <location>
        <position position="96"/>
    </location>
</feature>
<protein>
    <recommendedName>
        <fullName evidence="3">Ubiquitin-conjugating enzyme E2 2</fullName>
    </recommendedName>
    <alternativeName>
        <fullName evidence="5">E2 ubiquitin-conjugating enzyme 2</fullName>
    </alternativeName>
    <alternativeName>
        <fullName evidence="6">Ubiquitin carrier protein UBC2</fullName>
    </alternativeName>
    <alternativeName>
        <fullName evidence="4">Ubiquitin-protein ligase UBC2</fullName>
    </alternativeName>
</protein>
<evidence type="ECO:0000256" key="3">
    <source>
        <dbReference type="ARBA" id="ARBA00039884"/>
    </source>
</evidence>
<dbReference type="AlphaFoldDB" id="I7ZRN3"/>
<dbReference type="HOGENOM" id="CLU_1721962_0_0_1"/>
<dbReference type="GO" id="GO:0016740">
    <property type="term" value="F:transferase activity"/>
    <property type="evidence" value="ECO:0007669"/>
    <property type="project" value="UniProtKB-KW"/>
</dbReference>
<evidence type="ECO:0000256" key="5">
    <source>
        <dbReference type="ARBA" id="ARBA00042179"/>
    </source>
</evidence>
<evidence type="ECO:0000256" key="4">
    <source>
        <dbReference type="ARBA" id="ARBA00041569"/>
    </source>
</evidence>
<evidence type="ECO:0000313" key="10">
    <source>
        <dbReference type="EMBL" id="EIT74669.1"/>
    </source>
</evidence>
<dbReference type="InterPro" id="IPR016135">
    <property type="entry name" value="UBQ-conjugating_enzyme/RWD"/>
</dbReference>
<dbReference type="Gene3D" id="3.10.110.10">
    <property type="entry name" value="Ubiquitin Conjugating Enzyme"/>
    <property type="match status" value="1"/>
</dbReference>